<dbReference type="RefSeq" id="WP_346762403.1">
    <property type="nucleotide sequence ID" value="NZ_JAUJEB010000013.1"/>
</dbReference>
<reference evidence="3" key="1">
    <citation type="submission" date="2023-06" db="EMBL/GenBank/DDBJ databases">
        <title>Genomic of Agaribacillus aureum.</title>
        <authorList>
            <person name="Wang G."/>
        </authorList>
    </citation>
    <scope>NUCLEOTIDE SEQUENCE</scope>
    <source>
        <strain evidence="3">BMA12</strain>
    </source>
</reference>
<proteinExistence type="inferred from homology"/>
<dbReference type="PANTHER" id="PTHR42849">
    <property type="entry name" value="N-ACETYLNEURAMINATE LYASE"/>
    <property type="match status" value="1"/>
</dbReference>
<dbReference type="EC" id="4.1.3.3" evidence="3"/>
<evidence type="ECO:0000256" key="2">
    <source>
        <dbReference type="PIRNR" id="PIRNR001365"/>
    </source>
</evidence>
<comment type="similarity">
    <text evidence="2">Belongs to the DapA family.</text>
</comment>
<evidence type="ECO:0000256" key="1">
    <source>
        <dbReference type="ARBA" id="ARBA00023239"/>
    </source>
</evidence>
<dbReference type="SMART" id="SM01130">
    <property type="entry name" value="DHDPS"/>
    <property type="match status" value="1"/>
</dbReference>
<dbReference type="EC" id="4.3.3.7" evidence="3"/>
<keyword evidence="4" id="KW-1185">Reference proteome</keyword>
<gene>
    <name evidence="3" type="ORF">QQ020_33655</name>
</gene>
<dbReference type="PIRSF" id="PIRSF001365">
    <property type="entry name" value="DHDPS"/>
    <property type="match status" value="1"/>
</dbReference>
<dbReference type="PRINTS" id="PR00146">
    <property type="entry name" value="DHPICSNTHASE"/>
</dbReference>
<dbReference type="GO" id="GO:0008747">
    <property type="term" value="F:N-acetylneuraminate lyase activity"/>
    <property type="evidence" value="ECO:0007669"/>
    <property type="project" value="UniProtKB-EC"/>
</dbReference>
<evidence type="ECO:0000313" key="4">
    <source>
        <dbReference type="Proteomes" id="UP001172083"/>
    </source>
</evidence>
<dbReference type="PANTHER" id="PTHR42849:SF1">
    <property type="entry name" value="N-ACETYLNEURAMINATE LYASE"/>
    <property type="match status" value="1"/>
</dbReference>
<evidence type="ECO:0000313" key="3">
    <source>
        <dbReference type="EMBL" id="MDN5217066.1"/>
    </source>
</evidence>
<dbReference type="GO" id="GO:0047448">
    <property type="term" value="F:5-dehydro-4-deoxyglucarate dehydratase activity"/>
    <property type="evidence" value="ECO:0007669"/>
    <property type="project" value="UniProtKB-EC"/>
</dbReference>
<organism evidence="3 4">
    <name type="scientific">Agaribacillus aureus</name>
    <dbReference type="NCBI Taxonomy" id="3051825"/>
    <lineage>
        <taxon>Bacteria</taxon>
        <taxon>Pseudomonadati</taxon>
        <taxon>Bacteroidota</taxon>
        <taxon>Cytophagia</taxon>
        <taxon>Cytophagales</taxon>
        <taxon>Splendidivirgaceae</taxon>
        <taxon>Agaribacillus</taxon>
    </lineage>
</organism>
<dbReference type="EMBL" id="JAUJEB010000013">
    <property type="protein sequence ID" value="MDN5217066.1"/>
    <property type="molecule type" value="Genomic_DNA"/>
</dbReference>
<sequence length="310" mass="34312">MTLSLKGIIPPVITPLINNRELDTKGLTQLIRHLIDGGVHGLFVLGTTGEGPGLGYKIRKELIKRVCDQVDHQIPVLVGVTDTSFENTLSIAEYAREQGADAAVIAPPYYFPISDGEMMGYIEHLSDALPLPFVMYNMPSHTKMHLSLSVIERCRELGALGIKDSSGDAAYCYSLIDKFKDYPEFSVITGTELYLPETVLYGGHGAVAGGANIFPRLFVALYDAAVNHDLDTINTLREHLIKIENTIYNVDQNPSRYIKSIKCAVSVLGICNDYVVHPHRKFTGLQRQQIEIAVKTLLDEIKITVRPCNL</sequence>
<dbReference type="GO" id="GO:0008840">
    <property type="term" value="F:4-hydroxy-tetrahydrodipicolinate synthase activity"/>
    <property type="evidence" value="ECO:0007669"/>
    <property type="project" value="UniProtKB-EC"/>
</dbReference>
<comment type="caution">
    <text evidence="3">The sequence shown here is derived from an EMBL/GenBank/DDBJ whole genome shotgun (WGS) entry which is preliminary data.</text>
</comment>
<keyword evidence="1 2" id="KW-0456">Lyase</keyword>
<name>A0ABT8LIP7_9BACT</name>
<dbReference type="SUPFAM" id="SSF51569">
    <property type="entry name" value="Aldolase"/>
    <property type="match status" value="1"/>
</dbReference>
<dbReference type="CDD" id="cd00408">
    <property type="entry name" value="DHDPS-like"/>
    <property type="match status" value="1"/>
</dbReference>
<accession>A0ABT8LIP7</accession>
<dbReference type="Proteomes" id="UP001172083">
    <property type="component" value="Unassembled WGS sequence"/>
</dbReference>
<dbReference type="Gene3D" id="3.20.20.70">
    <property type="entry name" value="Aldolase class I"/>
    <property type="match status" value="1"/>
</dbReference>
<dbReference type="Pfam" id="PF00701">
    <property type="entry name" value="DHDPS"/>
    <property type="match status" value="1"/>
</dbReference>
<dbReference type="InterPro" id="IPR002220">
    <property type="entry name" value="DapA-like"/>
</dbReference>
<protein>
    <submittedName>
        <fullName evidence="3">Dihydrodipicolinate synthase family protein</fullName>
        <ecNumber evidence="3">4.1.3.3</ecNumber>
        <ecNumber evidence="3">4.2.1.41</ecNumber>
        <ecNumber evidence="3">4.3.3.7</ecNumber>
    </submittedName>
</protein>
<dbReference type="InterPro" id="IPR013785">
    <property type="entry name" value="Aldolase_TIM"/>
</dbReference>
<dbReference type="EC" id="4.2.1.41" evidence="3"/>